<dbReference type="AlphaFoldDB" id="A0A5C6JW13"/>
<dbReference type="InterPro" id="IPR000719">
    <property type="entry name" value="Prot_kinase_dom"/>
</dbReference>
<dbReference type="EMBL" id="VOGW01000082">
    <property type="protein sequence ID" value="TWV46995.1"/>
    <property type="molecule type" value="Genomic_DNA"/>
</dbReference>
<dbReference type="SUPFAM" id="SSF158745">
    <property type="entry name" value="LanC-like"/>
    <property type="match status" value="1"/>
</dbReference>
<keyword evidence="4" id="KW-0547">Nucleotide-binding</keyword>
<evidence type="ECO:0000256" key="4">
    <source>
        <dbReference type="ARBA" id="ARBA00022741"/>
    </source>
</evidence>
<comment type="caution">
    <text evidence="9">The sequence shown here is derived from an EMBL/GenBank/DDBJ whole genome shotgun (WGS) entry which is preliminary data.</text>
</comment>
<dbReference type="PROSITE" id="PS50011">
    <property type="entry name" value="PROTEIN_KINASE_DOM"/>
    <property type="match status" value="1"/>
</dbReference>
<keyword evidence="6" id="KW-0067">ATP-binding</keyword>
<dbReference type="Proteomes" id="UP000320481">
    <property type="component" value="Unassembled WGS sequence"/>
</dbReference>
<dbReference type="Pfam" id="PF25816">
    <property type="entry name" value="RamC_N"/>
    <property type="match status" value="1"/>
</dbReference>
<feature type="region of interest" description="Disordered" evidence="7">
    <location>
        <begin position="699"/>
        <end position="723"/>
    </location>
</feature>
<evidence type="ECO:0000256" key="7">
    <source>
        <dbReference type="SAM" id="MobiDB-lite"/>
    </source>
</evidence>
<dbReference type="PRINTS" id="PR01955">
    <property type="entry name" value="LANCFRANKIA"/>
</dbReference>
<dbReference type="InterPro" id="IPR057929">
    <property type="entry name" value="RamC_N"/>
</dbReference>
<dbReference type="PANTHER" id="PTHR43289">
    <property type="entry name" value="MITOGEN-ACTIVATED PROTEIN KINASE KINASE KINASE 20-RELATED"/>
    <property type="match status" value="1"/>
</dbReference>
<dbReference type="PANTHER" id="PTHR43289:SF6">
    <property type="entry name" value="SERINE_THREONINE-PROTEIN KINASE NEKL-3"/>
    <property type="match status" value="1"/>
</dbReference>
<dbReference type="InterPro" id="IPR011009">
    <property type="entry name" value="Kinase-like_dom_sf"/>
</dbReference>
<organism evidence="9 10">
    <name type="scientific">Streptomyces misionensis</name>
    <dbReference type="NCBI Taxonomy" id="67331"/>
    <lineage>
        <taxon>Bacteria</taxon>
        <taxon>Bacillati</taxon>
        <taxon>Actinomycetota</taxon>
        <taxon>Actinomycetes</taxon>
        <taxon>Kitasatosporales</taxon>
        <taxon>Streptomycetaceae</taxon>
        <taxon>Streptomyces</taxon>
    </lineage>
</organism>
<evidence type="ECO:0000256" key="2">
    <source>
        <dbReference type="ARBA" id="ARBA00022527"/>
    </source>
</evidence>
<name>A0A5C6JW13_9ACTN</name>
<evidence type="ECO:0000259" key="8">
    <source>
        <dbReference type="PROSITE" id="PS50011"/>
    </source>
</evidence>
<feature type="region of interest" description="Disordered" evidence="7">
    <location>
        <begin position="20"/>
        <end position="48"/>
    </location>
</feature>
<dbReference type="InterPro" id="IPR012341">
    <property type="entry name" value="6hp_glycosidase-like_sf"/>
</dbReference>
<evidence type="ECO:0000256" key="1">
    <source>
        <dbReference type="ARBA" id="ARBA00012513"/>
    </source>
</evidence>
<gene>
    <name evidence="9" type="ORF">FRZ03_14120</name>
</gene>
<dbReference type="SMART" id="SM01260">
    <property type="entry name" value="LANC_like"/>
    <property type="match status" value="1"/>
</dbReference>
<sequence length="855" mass="91738">MDILRHLMYCPPGTPYFDRDDADSASSDDFPAVAAPGPEGWTRGTGPDWAMLTPPGHRLPAQGWKIHVSATPGNAEDILERCWDYLVPRGVAFKFIRSRKVLLRRNGKYGDRSASGKFVTVYPEDEERFALVLTELGELLDGEPGPYILSDLRWRSGPLYVRYGGFVARTMKTPTGESVHCIEDPEGRLVPDRRGPSFRPPEWVTPPACLDEALRAREAGTLEDFPYRAEKALHFSNGGGVYRGSDLRTGEPVLLREARPYAGLDTQGEDAVARLRREHDCLRLLDGLPWFPRLLDARVGHEHHFLVREFVEGETLATAITRRLPKAPETDPHGAKAYTDWALGVLDEVARGVAAMHERGVFFGDLHPGNVLVRPDGTIAFIDLETASTDPDAAQIHAAPGFAAPAGHRGPDIDRYALGCLRLALFAPLTTLMGWGPGKVDQLIDYVVSRYPLPGDWGDRVRADLTPGTIAGGRDAAGGPPATVPARAGDDDGRAALAEGILAAATPHRADRLFPGDAAQFFVPEGGACLAYGAAGVLWALAETGHEVPEEHTDWLERAAGALTDPAPGLWTGLSGIAGVLARLGRTEAAGELFARIRESDAPDDSLFDGLAGTGLAQLHFARTTGDDDALKYALAAGEQLAARAAAGPPRRGQAGLLRGRSGGALLPLALYRHTADPAWLDAARALLDSDARALGWREEPDEGTAEPAGWAPNSPGSRPQLAAGGAGAALVLADYLDHRPDPDLARVRDRVLDAARDATPRTAGLFHGWAGVALALRRLGGEPTARQRERLLDVLDLFRVEHEGRPAFLGHENLRLSTDLATGGAGVLLALHALGDRPGGLPFCRFETKDGPRS</sequence>
<feature type="compositionally biased region" description="Low complexity" evidence="7">
    <location>
        <begin position="472"/>
        <end position="481"/>
    </location>
</feature>
<keyword evidence="2" id="KW-0723">Serine/threonine-protein kinase</keyword>
<dbReference type="GO" id="GO:0004674">
    <property type="term" value="F:protein serine/threonine kinase activity"/>
    <property type="evidence" value="ECO:0007669"/>
    <property type="project" value="UniProtKB-KW"/>
</dbReference>
<dbReference type="SUPFAM" id="SSF56112">
    <property type="entry name" value="Protein kinase-like (PK-like)"/>
    <property type="match status" value="1"/>
</dbReference>
<dbReference type="InterPro" id="IPR053524">
    <property type="entry name" value="Aerial_hyphae_peptide-synth"/>
</dbReference>
<dbReference type="GO" id="GO:0031179">
    <property type="term" value="P:peptide modification"/>
    <property type="evidence" value="ECO:0007669"/>
    <property type="project" value="InterPro"/>
</dbReference>
<dbReference type="InterPro" id="IPR007822">
    <property type="entry name" value="LANC-like"/>
</dbReference>
<evidence type="ECO:0000256" key="3">
    <source>
        <dbReference type="ARBA" id="ARBA00022679"/>
    </source>
</evidence>
<keyword evidence="5" id="KW-0418">Kinase</keyword>
<dbReference type="Pfam" id="PF00069">
    <property type="entry name" value="Pkinase"/>
    <property type="match status" value="1"/>
</dbReference>
<dbReference type="Gene3D" id="1.50.10.10">
    <property type="match status" value="1"/>
</dbReference>
<accession>A0A5C6JW13</accession>
<dbReference type="GO" id="GO:0005524">
    <property type="term" value="F:ATP binding"/>
    <property type="evidence" value="ECO:0007669"/>
    <property type="project" value="UniProtKB-KW"/>
</dbReference>
<keyword evidence="10" id="KW-1185">Reference proteome</keyword>
<feature type="compositionally biased region" description="Low complexity" evidence="7">
    <location>
        <begin position="24"/>
        <end position="35"/>
    </location>
</feature>
<dbReference type="SMART" id="SM00220">
    <property type="entry name" value="S_TKc"/>
    <property type="match status" value="1"/>
</dbReference>
<dbReference type="InterPro" id="IPR058053">
    <property type="entry name" value="RamC_C"/>
</dbReference>
<evidence type="ECO:0000313" key="10">
    <source>
        <dbReference type="Proteomes" id="UP000320481"/>
    </source>
</evidence>
<protein>
    <recommendedName>
        <fullName evidence="1">non-specific serine/threonine protein kinase</fullName>
        <ecNumber evidence="1">2.7.11.1</ecNumber>
    </recommendedName>
</protein>
<dbReference type="Gene3D" id="1.10.510.10">
    <property type="entry name" value="Transferase(Phosphotransferase) domain 1"/>
    <property type="match status" value="1"/>
</dbReference>
<evidence type="ECO:0000256" key="5">
    <source>
        <dbReference type="ARBA" id="ARBA00022777"/>
    </source>
</evidence>
<dbReference type="NCBIfam" id="NF038151">
    <property type="entry name" value="lanthi_synth_III"/>
    <property type="match status" value="1"/>
</dbReference>
<proteinExistence type="predicted"/>
<evidence type="ECO:0000313" key="9">
    <source>
        <dbReference type="EMBL" id="TWV46995.1"/>
    </source>
</evidence>
<dbReference type="GO" id="GO:0005975">
    <property type="term" value="P:carbohydrate metabolic process"/>
    <property type="evidence" value="ECO:0007669"/>
    <property type="project" value="InterPro"/>
</dbReference>
<dbReference type="EC" id="2.7.11.1" evidence="1"/>
<feature type="region of interest" description="Disordered" evidence="7">
    <location>
        <begin position="468"/>
        <end position="490"/>
    </location>
</feature>
<feature type="domain" description="Protein kinase" evidence="8">
    <location>
        <begin position="227"/>
        <end position="522"/>
    </location>
</feature>
<dbReference type="CDD" id="cd04791">
    <property type="entry name" value="LanC_SerThrkinase"/>
    <property type="match status" value="1"/>
</dbReference>
<reference evidence="9" key="1">
    <citation type="journal article" date="2019" name="Microbiol. Resour. Announc.">
        <title>Draft Genomic Sequences of Streptomyces misionensis and Streptomyces albidoflavus, bacteria applied for phytopathogen biocontrol.</title>
        <authorList>
            <person name="Pylro V."/>
            <person name="Dias A."/>
            <person name="Andreote F."/>
            <person name="Varani A."/>
            <person name="Andreote C."/>
            <person name="Bernardo E."/>
            <person name="Martins T."/>
        </authorList>
    </citation>
    <scope>NUCLEOTIDE SEQUENCE [LARGE SCALE GENOMIC DNA]</scope>
    <source>
        <strain evidence="9">66</strain>
    </source>
</reference>
<dbReference type="RefSeq" id="WP_146465495.1">
    <property type="nucleotide sequence ID" value="NZ_VOGW01000082.1"/>
</dbReference>
<evidence type="ECO:0000256" key="6">
    <source>
        <dbReference type="ARBA" id="ARBA00022840"/>
    </source>
</evidence>
<keyword evidence="3 9" id="KW-0808">Transferase</keyword>